<comment type="caution">
    <text evidence="1">The sequence shown here is derived from an EMBL/GenBank/DDBJ whole genome shotgun (WGS) entry which is preliminary data.</text>
</comment>
<proteinExistence type="predicted"/>
<protein>
    <submittedName>
        <fullName evidence="1">Uncharacterized protein</fullName>
    </submittedName>
</protein>
<reference evidence="1 2" key="1">
    <citation type="submission" date="2018-08" db="EMBL/GenBank/DDBJ databases">
        <title>Proposal of Muricauda 72 sp.nov. and Muricauda NH166 sp.nov., isolated from seawater.</title>
        <authorList>
            <person name="Cheng H."/>
            <person name="Wu Y.-H."/>
            <person name="Guo L.-L."/>
            <person name="Xu X.-W."/>
        </authorList>
    </citation>
    <scope>NUCLEOTIDE SEQUENCE [LARGE SCALE GENOMIC DNA]</scope>
    <source>
        <strain evidence="1 2">KCTC 22173</strain>
    </source>
</reference>
<dbReference type="AlphaFoldDB" id="A0A3A1N567"/>
<keyword evidence="2" id="KW-1185">Reference proteome</keyword>
<organism evidence="1 2">
    <name type="scientific">Flagellimonas lutimaris</name>
    <dbReference type="NCBI Taxonomy" id="475082"/>
    <lineage>
        <taxon>Bacteria</taxon>
        <taxon>Pseudomonadati</taxon>
        <taxon>Bacteroidota</taxon>
        <taxon>Flavobacteriia</taxon>
        <taxon>Flavobacteriales</taxon>
        <taxon>Flavobacteriaceae</taxon>
        <taxon>Flagellimonas</taxon>
    </lineage>
</organism>
<accession>A0A3A1N567</accession>
<gene>
    <name evidence="1" type="ORF">D2V08_13925</name>
</gene>
<evidence type="ECO:0000313" key="1">
    <source>
        <dbReference type="EMBL" id="RIV31539.1"/>
    </source>
</evidence>
<dbReference type="EMBL" id="QXFH01000076">
    <property type="protein sequence ID" value="RIV31539.1"/>
    <property type="molecule type" value="Genomic_DNA"/>
</dbReference>
<sequence>MDLIISNPYRIAGILSNASEREIQKQKTKIKAYSRVGKEVQTEYDFKFLDDVNRNEEIIERAFAKVEQNSDKVKHALFWFLNANPLDQTALEYLKDGDEYKAQEIWKKVTDGKEINVKNYSAFNNVGTCHLMSSFKIDIKKGIEAKLKLIESDYFENFVHEVADKTYSIDSQKQVEIFVDELLDELLPLYSDHEINQLFNGCNSFVRKYLTSKLTEGPIHIIETAIETTKIKRRDNRSIAYQHGLTLYTGNLNDINALKSMLGTNDLKYKMLADNMANEIAQCGIDYFKANKDLSDPSEKGLELLRYAQSIAVGDQTCDRLVENIEGIQEWSKTAPIKDDLNFITERLKVFQNLADTIANAKKLMLDCKPKLDRIKNILGPQDQLYLNVSGAVVNNALGMIIDIVNEAQSGLEYDRAKLMRLPNIVSSAIVVVRGLGTLDMDGPTRRRYSDNKATILSIESQLRSINGQSNYRSPSPGTSSSSDDGCAPWVYIVGGIILLIILANTCS</sequence>
<evidence type="ECO:0000313" key="2">
    <source>
        <dbReference type="Proteomes" id="UP000266067"/>
    </source>
</evidence>
<name>A0A3A1N567_9FLAO</name>
<dbReference type="RefSeq" id="WP_119608766.1">
    <property type="nucleotide sequence ID" value="NZ_QXFH01000076.1"/>
</dbReference>
<dbReference type="OrthoDB" id="1149028at2"/>
<dbReference type="Proteomes" id="UP000266067">
    <property type="component" value="Unassembled WGS sequence"/>
</dbReference>